<dbReference type="InterPro" id="IPR006286">
    <property type="entry name" value="C56_PfpI-like"/>
</dbReference>
<gene>
    <name evidence="3" type="ORF">FAZ19_19945</name>
</gene>
<keyword evidence="4" id="KW-1185">Reference proteome</keyword>
<evidence type="ECO:0000313" key="3">
    <source>
        <dbReference type="EMBL" id="TJY62742.1"/>
    </source>
</evidence>
<dbReference type="PROSITE" id="PS51276">
    <property type="entry name" value="PEPTIDASE_C56_PFPI"/>
    <property type="match status" value="1"/>
</dbReference>
<name>A0A4U0GY11_9SPHI</name>
<protein>
    <submittedName>
        <fullName evidence="3">Type 1 glutamine amidotransferase</fullName>
    </submittedName>
</protein>
<dbReference type="RefSeq" id="WP_136822529.1">
    <property type="nucleotide sequence ID" value="NZ_BMJX01000007.1"/>
</dbReference>
<evidence type="ECO:0000313" key="4">
    <source>
        <dbReference type="Proteomes" id="UP000309872"/>
    </source>
</evidence>
<dbReference type="SUPFAM" id="SSF52317">
    <property type="entry name" value="Class I glutamine amidotransferase-like"/>
    <property type="match status" value="1"/>
</dbReference>
<keyword evidence="3" id="KW-0315">Glutamine amidotransferase</keyword>
<evidence type="ECO:0000259" key="2">
    <source>
        <dbReference type="Pfam" id="PF01965"/>
    </source>
</evidence>
<dbReference type="NCBIfam" id="TIGR01382">
    <property type="entry name" value="PfpI"/>
    <property type="match status" value="1"/>
</dbReference>
<dbReference type="PANTHER" id="PTHR42733">
    <property type="entry name" value="DJ-1 PROTEIN"/>
    <property type="match status" value="1"/>
</dbReference>
<comment type="caution">
    <text evidence="3">The sequence shown here is derived from an EMBL/GenBank/DDBJ whole genome shotgun (WGS) entry which is preliminary data.</text>
</comment>
<organism evidence="3 4">
    <name type="scientific">Sphingobacterium alkalisoli</name>
    <dbReference type="NCBI Taxonomy" id="1874115"/>
    <lineage>
        <taxon>Bacteria</taxon>
        <taxon>Pseudomonadati</taxon>
        <taxon>Bacteroidota</taxon>
        <taxon>Sphingobacteriia</taxon>
        <taxon>Sphingobacteriales</taxon>
        <taxon>Sphingobacteriaceae</taxon>
        <taxon>Sphingobacterium</taxon>
    </lineage>
</organism>
<feature type="domain" description="DJ-1/PfpI" evidence="2">
    <location>
        <begin position="7"/>
        <end position="175"/>
    </location>
</feature>
<dbReference type="CDD" id="cd03134">
    <property type="entry name" value="GATase1_PfpI_like"/>
    <property type="match status" value="1"/>
</dbReference>
<dbReference type="EMBL" id="SUKA01000007">
    <property type="protein sequence ID" value="TJY62742.1"/>
    <property type="molecule type" value="Genomic_DNA"/>
</dbReference>
<comment type="similarity">
    <text evidence="1">Belongs to the peptidase C56 family.</text>
</comment>
<dbReference type="OrthoDB" id="9792284at2"/>
<dbReference type="InterPro" id="IPR002818">
    <property type="entry name" value="DJ-1/PfpI"/>
</dbReference>
<dbReference type="Pfam" id="PF01965">
    <property type="entry name" value="DJ-1_PfpI"/>
    <property type="match status" value="1"/>
</dbReference>
<proteinExistence type="inferred from homology"/>
<dbReference type="GO" id="GO:0016740">
    <property type="term" value="F:transferase activity"/>
    <property type="evidence" value="ECO:0007669"/>
    <property type="project" value="UniProtKB-KW"/>
</dbReference>
<dbReference type="Gene3D" id="3.40.50.880">
    <property type="match status" value="1"/>
</dbReference>
<dbReference type="InterPro" id="IPR029062">
    <property type="entry name" value="Class_I_gatase-like"/>
</dbReference>
<dbReference type="Proteomes" id="UP000309872">
    <property type="component" value="Unassembled WGS sequence"/>
</dbReference>
<sequence>MEKLHEKRIAILTEDGFEEVELTSPKEALEKAGAQVDIISPKDDVVRAKKGDDWTGTYDVDYVLSDADPSLYDGLLIPGGVINPDKLRTNDQALEFVRSFFQAGKPVAAICHGPQVLIDAEVIEGRKITSVAAIKNDLINAGAVWEDSAVVTDQGLVTSRTPEDLPAFNAKIVEEFAEGKHRGQHV</sequence>
<accession>A0A4U0GY11</accession>
<keyword evidence="3" id="KW-0808">Transferase</keyword>
<dbReference type="PANTHER" id="PTHR42733:SF12">
    <property type="entry name" value="PROTEINASE"/>
    <property type="match status" value="1"/>
</dbReference>
<reference evidence="3 4" key="1">
    <citation type="submission" date="2019-04" db="EMBL/GenBank/DDBJ databases">
        <title>Sphingobacterium olei sp. nov., isolated from oil-contaminated soil.</title>
        <authorList>
            <person name="Liu B."/>
        </authorList>
    </citation>
    <scope>NUCLEOTIDE SEQUENCE [LARGE SCALE GENOMIC DNA]</scope>
    <source>
        <strain evidence="3 4">Y3L14</strain>
    </source>
</reference>
<dbReference type="AlphaFoldDB" id="A0A4U0GY11"/>
<evidence type="ECO:0000256" key="1">
    <source>
        <dbReference type="ARBA" id="ARBA00008542"/>
    </source>
</evidence>